<dbReference type="Proteomes" id="UP000054558">
    <property type="component" value="Unassembled WGS sequence"/>
</dbReference>
<feature type="region of interest" description="Disordered" evidence="1">
    <location>
        <begin position="179"/>
        <end position="243"/>
    </location>
</feature>
<dbReference type="GO" id="GO:0003700">
    <property type="term" value="F:DNA-binding transcription factor activity"/>
    <property type="evidence" value="ECO:0007669"/>
    <property type="project" value="InterPro"/>
</dbReference>
<feature type="compositionally biased region" description="Basic and acidic residues" evidence="1">
    <location>
        <begin position="744"/>
        <end position="765"/>
    </location>
</feature>
<dbReference type="InterPro" id="IPR045012">
    <property type="entry name" value="NLP"/>
</dbReference>
<dbReference type="PANTHER" id="PTHR32002">
    <property type="entry name" value="PROTEIN NLP8"/>
    <property type="match status" value="1"/>
</dbReference>
<feature type="region of interest" description="Disordered" evidence="1">
    <location>
        <begin position="593"/>
        <end position="844"/>
    </location>
</feature>
<feature type="domain" description="NLP1-9 GAF" evidence="2">
    <location>
        <begin position="423"/>
        <end position="589"/>
    </location>
</feature>
<feature type="compositionally biased region" description="Low complexity" evidence="1">
    <location>
        <begin position="804"/>
        <end position="816"/>
    </location>
</feature>
<protein>
    <recommendedName>
        <fullName evidence="2">NLP1-9 GAF domain-containing protein</fullName>
    </recommendedName>
</protein>
<feature type="compositionally biased region" description="Low complexity" evidence="1">
    <location>
        <begin position="728"/>
        <end position="743"/>
    </location>
</feature>
<feature type="compositionally biased region" description="Low complexity" evidence="1">
    <location>
        <begin position="666"/>
        <end position="683"/>
    </location>
</feature>
<dbReference type="EMBL" id="DF237525">
    <property type="protein sequence ID" value="GAQ89912.1"/>
    <property type="molecule type" value="Genomic_DNA"/>
</dbReference>
<dbReference type="STRING" id="105231.A0A1Y1IIK8"/>
<evidence type="ECO:0000259" key="2">
    <source>
        <dbReference type="Pfam" id="PF22922"/>
    </source>
</evidence>
<feature type="region of interest" description="Disordered" evidence="1">
    <location>
        <begin position="1"/>
        <end position="159"/>
    </location>
</feature>
<organism evidence="3 4">
    <name type="scientific">Klebsormidium nitens</name>
    <name type="common">Green alga</name>
    <name type="synonym">Ulothrix nitens</name>
    <dbReference type="NCBI Taxonomy" id="105231"/>
    <lineage>
        <taxon>Eukaryota</taxon>
        <taxon>Viridiplantae</taxon>
        <taxon>Streptophyta</taxon>
        <taxon>Klebsormidiophyceae</taxon>
        <taxon>Klebsormidiales</taxon>
        <taxon>Klebsormidiaceae</taxon>
        <taxon>Klebsormidium</taxon>
    </lineage>
</organism>
<gene>
    <name evidence="3" type="ORF">KFL_005760065</name>
</gene>
<feature type="compositionally biased region" description="Low complexity" evidence="1">
    <location>
        <begin position="766"/>
        <end position="775"/>
    </location>
</feature>
<proteinExistence type="predicted"/>
<evidence type="ECO:0000313" key="4">
    <source>
        <dbReference type="Proteomes" id="UP000054558"/>
    </source>
</evidence>
<feature type="compositionally biased region" description="Acidic residues" evidence="1">
    <location>
        <begin position="596"/>
        <end position="621"/>
    </location>
</feature>
<dbReference type="Pfam" id="PF22922">
    <property type="entry name" value="GAF_NLP"/>
    <property type="match status" value="2"/>
</dbReference>
<accession>A0A1Y1IIK8</accession>
<feature type="compositionally biased region" description="Polar residues" evidence="1">
    <location>
        <begin position="828"/>
        <end position="844"/>
    </location>
</feature>
<dbReference type="PANTHER" id="PTHR32002:SF41">
    <property type="entry name" value="PROTEIN NLP8"/>
    <property type="match status" value="1"/>
</dbReference>
<evidence type="ECO:0000313" key="3">
    <source>
        <dbReference type="EMBL" id="GAQ89912.1"/>
    </source>
</evidence>
<reference evidence="3 4" key="1">
    <citation type="journal article" date="2014" name="Nat. Commun.">
        <title>Klebsormidium flaccidum genome reveals primary factors for plant terrestrial adaptation.</title>
        <authorList>
            <person name="Hori K."/>
            <person name="Maruyama F."/>
            <person name="Fujisawa T."/>
            <person name="Togashi T."/>
            <person name="Yamamoto N."/>
            <person name="Seo M."/>
            <person name="Sato S."/>
            <person name="Yamada T."/>
            <person name="Mori H."/>
            <person name="Tajima N."/>
            <person name="Moriyama T."/>
            <person name="Ikeuchi M."/>
            <person name="Watanabe M."/>
            <person name="Wada H."/>
            <person name="Kobayashi K."/>
            <person name="Saito M."/>
            <person name="Masuda T."/>
            <person name="Sasaki-Sekimoto Y."/>
            <person name="Mashiguchi K."/>
            <person name="Awai K."/>
            <person name="Shimojima M."/>
            <person name="Masuda S."/>
            <person name="Iwai M."/>
            <person name="Nobusawa T."/>
            <person name="Narise T."/>
            <person name="Kondo S."/>
            <person name="Saito H."/>
            <person name="Sato R."/>
            <person name="Murakawa M."/>
            <person name="Ihara Y."/>
            <person name="Oshima-Yamada Y."/>
            <person name="Ohtaka K."/>
            <person name="Satoh M."/>
            <person name="Sonobe K."/>
            <person name="Ishii M."/>
            <person name="Ohtani R."/>
            <person name="Kanamori-Sato M."/>
            <person name="Honoki R."/>
            <person name="Miyazaki D."/>
            <person name="Mochizuki H."/>
            <person name="Umetsu J."/>
            <person name="Higashi K."/>
            <person name="Shibata D."/>
            <person name="Kamiya Y."/>
            <person name="Sato N."/>
            <person name="Nakamura Y."/>
            <person name="Tabata S."/>
            <person name="Ida S."/>
            <person name="Kurokawa K."/>
            <person name="Ohta H."/>
        </authorList>
    </citation>
    <scope>NUCLEOTIDE SEQUENCE [LARGE SCALE GENOMIC DNA]</scope>
    <source>
        <strain evidence="3 4">NIES-2285</strain>
    </source>
</reference>
<dbReference type="InterPro" id="IPR055081">
    <property type="entry name" value="NLP1-9_GAF"/>
</dbReference>
<name>A0A1Y1IIK8_KLENI</name>
<keyword evidence="4" id="KW-1185">Reference proteome</keyword>
<dbReference type="AlphaFoldDB" id="A0A1Y1IIK8"/>
<feature type="domain" description="NLP1-9 GAF" evidence="2">
    <location>
        <begin position="252"/>
        <end position="401"/>
    </location>
</feature>
<sequence length="844" mass="89353">MGRSSSPGPTEVLAAPGAPPPWSPSMLTNFDLPANLHFDSLGGKDEHAAHPLPNGSPSPPPDVFEERTANSWGGAFSGDLFPSSPGLNGQEGMSPLDPSNDALMSELMELDPLPDHLTDGWLGGPDASFSLFGVPSPSSPSPQAPSTSGGFSSIFRGAGSPSGGMEGALLAMLGGNAGESLSQGGGRNGEEEDSLALEPLPKRGRNGGEPFLDESGESDSPREPENVEVQSIVPRGIPPETDQFPNRFRERLLHALKFVGQARRDILAQIWVPKKEGSRQLLTTREQPYHVDEALDKLKVYRNVSASFLFDAEMGTGFQGLPGRVFKSGRPEWSPNVQYYTSAEYLRVDHATRCNVRGSLAVPIFEPTREGPVAVMELVMMGEDVRAGQQIDSICNALQAVSLSSIRAWEPLPQEIRPSFQGPVMQEILDVLTRVCEENGLPVAQCWLPYESDESGGSGHVSVDEGKVLRTEGGPCCVTDARLWGFRQACCEHKLQAGQGTPGQALLRNTPAFCEDVKELSKLQYPLGHYARHFGLGAAVSIRLRSTQTGDDDYVVEFFLPASCVSHAEQQAVLSAISATMARNCRTLRTLRPDEVDPDMLDDSDEDEDDDEDLDGEDGDEAQSSPLTAPLIPSEGPPFSSRPSSAAGFSLGGEDVKVGITPPARPAGSASSSVAPPSASGGPRDVLDDPVEEKVNIALGGLPRPGGSQRGVSMHGSEGGAREGSVRGGLPREGSLRGGLLREGSVRDGSLEGSIRDGSVRDGSIRDGSGSGSDVPILQRMQAFREKQKPGGPSQQQNAPPPDTAAADPAGAGVPPWGRNGGACSRFRTGTSVWRRSNNTSRGV</sequence>
<dbReference type="OrthoDB" id="6270329at2759"/>
<evidence type="ECO:0000256" key="1">
    <source>
        <dbReference type="SAM" id="MobiDB-lite"/>
    </source>
</evidence>